<gene>
    <name evidence="1" type="ORF">DSJ_10965</name>
</gene>
<protein>
    <submittedName>
        <fullName evidence="1">Uncharacterized protein</fullName>
    </submittedName>
</protein>
<reference evidence="1 2" key="1">
    <citation type="submission" date="2016-10" db="EMBL/GenBank/DDBJ databases">
        <title>Complete Genome Assembly of Pantoea stewartii subsp. stewartii DC283, a Corn Pathogen.</title>
        <authorList>
            <person name="Duong D.A."/>
            <person name="Stevens A.M."/>
            <person name="Jensen R.V."/>
        </authorList>
    </citation>
    <scope>NUCLEOTIDE SEQUENCE [LARGE SCALE GENOMIC DNA]</scope>
    <source>
        <strain evidence="1 2">DC283</strain>
    </source>
</reference>
<evidence type="ECO:0000313" key="1">
    <source>
        <dbReference type="EMBL" id="ARF49812.1"/>
    </source>
</evidence>
<sequence length="111" mass="12527">MLTASLLQLQAVLIFITESRPMGAAYCYPLPWRINNAAYRLGIGREFTNADWAMINCFNLATLPAAAYVYPGLLHGTATAHWCIAGIWVKWVYELLSVYNFRWVAETPIAQ</sequence>
<accession>A0ABM6K593</accession>
<organism evidence="1 2">
    <name type="scientific">Pantoea stewartii subsp. stewartii DC283</name>
    <dbReference type="NCBI Taxonomy" id="660596"/>
    <lineage>
        <taxon>Bacteria</taxon>
        <taxon>Pseudomonadati</taxon>
        <taxon>Pseudomonadota</taxon>
        <taxon>Gammaproteobacteria</taxon>
        <taxon>Enterobacterales</taxon>
        <taxon>Erwiniaceae</taxon>
        <taxon>Pantoea</taxon>
    </lineage>
</organism>
<proteinExistence type="predicted"/>
<name>A0ABM6K593_PANSE</name>
<dbReference type="EMBL" id="CP017581">
    <property type="protein sequence ID" value="ARF49812.1"/>
    <property type="molecule type" value="Genomic_DNA"/>
</dbReference>
<dbReference type="Proteomes" id="UP000192380">
    <property type="component" value="Chromosome"/>
</dbReference>
<keyword evidence="2" id="KW-1185">Reference proteome</keyword>
<evidence type="ECO:0000313" key="2">
    <source>
        <dbReference type="Proteomes" id="UP000192380"/>
    </source>
</evidence>